<dbReference type="EMBL" id="BBWV01000006">
    <property type="protein sequence ID" value="GAO45582.1"/>
    <property type="molecule type" value="Genomic_DNA"/>
</dbReference>
<organism evidence="1 2">
    <name type="scientific">Flavihumibacter petaseus NBRC 106054</name>
    <dbReference type="NCBI Taxonomy" id="1220578"/>
    <lineage>
        <taxon>Bacteria</taxon>
        <taxon>Pseudomonadati</taxon>
        <taxon>Bacteroidota</taxon>
        <taxon>Chitinophagia</taxon>
        <taxon>Chitinophagales</taxon>
        <taxon>Chitinophagaceae</taxon>
        <taxon>Flavihumibacter</taxon>
    </lineage>
</organism>
<dbReference type="STRING" id="1220578.FPE01S_06_00730"/>
<keyword evidence="2" id="KW-1185">Reference proteome</keyword>
<sequence>MTGLDAVTLEKAIVHKIGNPSRGEAIRLSPNTLTLNDELVNSLLVKYLLSPFNENDCYQFTHLSDLSMNEVYSYVTRIFEDPSSFLQQSVLLAQLLYAKSTHVRVKEGELYVVLFDKVFFEGSERKAVGIFKSETKETFLKVFAHGQGWELGAEDGININKLDKGCLVFRTNEAEGYKVCVVDNTNKQQDAQYWVKEFLQVAPLSDSYHHTDQTLGLCKLFIEKEYAEKFEVSKSDQIDLLNRSMDYFKTKEQFNLDEFTSEVMHHPEVVDSFMNYKRNFEGNRNFDIDEAFDINLAAVKKQSKVFKSVLKLDGNFSVYLHGRRDLIERGFDEVSGKNYYKLYFDEER</sequence>
<reference evidence="1 2" key="1">
    <citation type="submission" date="2015-04" db="EMBL/GenBank/DDBJ databases">
        <title>Whole genome shotgun sequence of Flavihumibacter petaseus NBRC 106054.</title>
        <authorList>
            <person name="Miyazawa S."/>
            <person name="Hosoyama A."/>
            <person name="Hashimoto M."/>
            <person name="Noguchi M."/>
            <person name="Tsuchikane K."/>
            <person name="Ohji S."/>
            <person name="Yamazoe A."/>
            <person name="Ichikawa N."/>
            <person name="Kimura A."/>
            <person name="Fujita N."/>
        </authorList>
    </citation>
    <scope>NUCLEOTIDE SEQUENCE [LARGE SCALE GENOMIC DNA]</scope>
    <source>
        <strain evidence="1 2">NBRC 106054</strain>
    </source>
</reference>
<evidence type="ECO:0000313" key="2">
    <source>
        <dbReference type="Proteomes" id="UP000033121"/>
    </source>
</evidence>
<evidence type="ECO:0000313" key="1">
    <source>
        <dbReference type="EMBL" id="GAO45582.1"/>
    </source>
</evidence>
<dbReference type="GO" id="GO:0009295">
    <property type="term" value="C:nucleoid"/>
    <property type="evidence" value="ECO:0007669"/>
    <property type="project" value="InterPro"/>
</dbReference>
<dbReference type="AlphaFoldDB" id="A0A0E9N6K9"/>
<gene>
    <name evidence="1" type="ORF">FPE01S_06_00730</name>
</gene>
<dbReference type="RefSeq" id="WP_046371588.1">
    <property type="nucleotide sequence ID" value="NZ_BBWV01000006.1"/>
</dbReference>
<protein>
    <recommendedName>
        <fullName evidence="3">Nucleoid-associated protein</fullName>
    </recommendedName>
</protein>
<comment type="caution">
    <text evidence="1">The sequence shown here is derived from an EMBL/GenBank/DDBJ whole genome shotgun (WGS) entry which is preliminary data.</text>
</comment>
<proteinExistence type="predicted"/>
<dbReference type="OrthoDB" id="9153118at2"/>
<accession>A0A0E9N6K9</accession>
<dbReference type="Pfam" id="PF04245">
    <property type="entry name" value="NA37"/>
    <property type="match status" value="1"/>
</dbReference>
<evidence type="ECO:0008006" key="3">
    <source>
        <dbReference type="Google" id="ProtNLM"/>
    </source>
</evidence>
<name>A0A0E9N6K9_9BACT</name>
<dbReference type="InterPro" id="IPR007358">
    <property type="entry name" value="Nucleoid_associated_NdpA"/>
</dbReference>
<dbReference type="Proteomes" id="UP000033121">
    <property type="component" value="Unassembled WGS sequence"/>
</dbReference>